<sequence>IWELEALQCHYGASTQELEELRSAHQRKWQELQRENEKLCSAYQRKVQELQRENEGSLRKLQETAEQFEWLCEQQRYWMCCVKRLPVRGEGGSVAAGELVGEGGREAEVEQTGLREPHPDPVLPPRGHGQPAL</sequence>
<protein>
    <submittedName>
        <fullName evidence="3">Uncharacterized protein</fullName>
    </submittedName>
</protein>
<dbReference type="Proteomes" id="UP001356427">
    <property type="component" value="Unassembled WGS sequence"/>
</dbReference>
<reference evidence="3 4" key="1">
    <citation type="submission" date="2021-04" db="EMBL/GenBank/DDBJ databases">
        <authorList>
            <person name="De Guttry C."/>
            <person name="Zahm M."/>
            <person name="Klopp C."/>
            <person name="Cabau C."/>
            <person name="Louis A."/>
            <person name="Berthelot C."/>
            <person name="Parey E."/>
            <person name="Roest Crollius H."/>
            <person name="Montfort J."/>
            <person name="Robinson-Rechavi M."/>
            <person name="Bucao C."/>
            <person name="Bouchez O."/>
            <person name="Gislard M."/>
            <person name="Lluch J."/>
            <person name="Milhes M."/>
            <person name="Lampietro C."/>
            <person name="Lopez Roques C."/>
            <person name="Donnadieu C."/>
            <person name="Braasch I."/>
            <person name="Desvignes T."/>
            <person name="Postlethwait J."/>
            <person name="Bobe J."/>
            <person name="Wedekind C."/>
            <person name="Guiguen Y."/>
        </authorList>
    </citation>
    <scope>NUCLEOTIDE SEQUENCE [LARGE SCALE GENOMIC DNA]</scope>
    <source>
        <strain evidence="3">Cs_M1</strain>
        <tissue evidence="3">Blood</tissue>
    </source>
</reference>
<feature type="compositionally biased region" description="Basic and acidic residues" evidence="2">
    <location>
        <begin position="103"/>
        <end position="119"/>
    </location>
</feature>
<accession>A0AAN8QBE5</accession>
<evidence type="ECO:0000313" key="4">
    <source>
        <dbReference type="Proteomes" id="UP001356427"/>
    </source>
</evidence>
<feature type="non-terminal residue" evidence="3">
    <location>
        <position position="1"/>
    </location>
</feature>
<keyword evidence="4" id="KW-1185">Reference proteome</keyword>
<keyword evidence="1" id="KW-0175">Coiled coil</keyword>
<dbReference type="EMBL" id="JAGTTL010000030">
    <property type="protein sequence ID" value="KAK6298519.1"/>
    <property type="molecule type" value="Genomic_DNA"/>
</dbReference>
<comment type="caution">
    <text evidence="3">The sequence shown here is derived from an EMBL/GenBank/DDBJ whole genome shotgun (WGS) entry which is preliminary data.</text>
</comment>
<proteinExistence type="predicted"/>
<feature type="coiled-coil region" evidence="1">
    <location>
        <begin position="15"/>
        <end position="67"/>
    </location>
</feature>
<feature type="region of interest" description="Disordered" evidence="2">
    <location>
        <begin position="93"/>
        <end position="133"/>
    </location>
</feature>
<evidence type="ECO:0000256" key="1">
    <source>
        <dbReference type="SAM" id="Coils"/>
    </source>
</evidence>
<evidence type="ECO:0000313" key="3">
    <source>
        <dbReference type="EMBL" id="KAK6298519.1"/>
    </source>
</evidence>
<organism evidence="3 4">
    <name type="scientific">Coregonus suidteri</name>
    <dbReference type="NCBI Taxonomy" id="861788"/>
    <lineage>
        <taxon>Eukaryota</taxon>
        <taxon>Metazoa</taxon>
        <taxon>Chordata</taxon>
        <taxon>Craniata</taxon>
        <taxon>Vertebrata</taxon>
        <taxon>Euteleostomi</taxon>
        <taxon>Actinopterygii</taxon>
        <taxon>Neopterygii</taxon>
        <taxon>Teleostei</taxon>
        <taxon>Protacanthopterygii</taxon>
        <taxon>Salmoniformes</taxon>
        <taxon>Salmonidae</taxon>
        <taxon>Coregoninae</taxon>
        <taxon>Coregonus</taxon>
    </lineage>
</organism>
<evidence type="ECO:0000256" key="2">
    <source>
        <dbReference type="SAM" id="MobiDB-lite"/>
    </source>
</evidence>
<gene>
    <name evidence="3" type="ORF">J4Q44_G00315740</name>
</gene>
<name>A0AAN8QBE5_9TELE</name>
<dbReference type="AlphaFoldDB" id="A0AAN8QBE5"/>